<feature type="region of interest" description="Disordered" evidence="1">
    <location>
        <begin position="1"/>
        <end position="51"/>
    </location>
</feature>
<feature type="compositionally biased region" description="Basic and acidic residues" evidence="1">
    <location>
        <begin position="21"/>
        <end position="35"/>
    </location>
</feature>
<reference evidence="2 3" key="1">
    <citation type="journal article" date="2017" name="Sci. Rep.">
        <title>Revealing the Saline Adaptation Strategies of the Halophilic Bacterium Halomonas beimenensis through High-throughput Omics and Transposon Mutagenesis Approaches.</title>
        <authorList>
            <person name="Chen Y.H."/>
            <person name="Lin S.S."/>
            <person name="Shyu Y.T."/>
        </authorList>
    </citation>
    <scope>NUCLEOTIDE SEQUENCE [LARGE SCALE GENOMIC DNA]</scope>
    <source>
        <strain evidence="2 3">NTU-111</strain>
    </source>
</reference>
<dbReference type="KEGG" id="hbe:BEI_1775"/>
<accession>A0A291P7C1</accession>
<sequence>MIVDTLEQSRHQNLRQTANLRQKDDRSENIVDKSGRWPHRVPVPRNTLRYN</sequence>
<gene>
    <name evidence="2" type="ORF">BEI_1775</name>
</gene>
<protein>
    <submittedName>
        <fullName evidence="2">Uncharacterized protein</fullName>
    </submittedName>
</protein>
<evidence type="ECO:0000256" key="1">
    <source>
        <dbReference type="SAM" id="MobiDB-lite"/>
    </source>
</evidence>
<organism evidence="2 3">
    <name type="scientific">Halomonas beimenensis</name>
    <dbReference type="NCBI Taxonomy" id="475662"/>
    <lineage>
        <taxon>Bacteria</taxon>
        <taxon>Pseudomonadati</taxon>
        <taxon>Pseudomonadota</taxon>
        <taxon>Gammaproteobacteria</taxon>
        <taxon>Oceanospirillales</taxon>
        <taxon>Halomonadaceae</taxon>
        <taxon>Halomonas</taxon>
    </lineage>
</organism>
<dbReference type="EMBL" id="CP021435">
    <property type="protein sequence ID" value="ATJ82762.1"/>
    <property type="molecule type" value="Genomic_DNA"/>
</dbReference>
<name>A0A291P7C1_9GAMM</name>
<evidence type="ECO:0000313" key="2">
    <source>
        <dbReference type="EMBL" id="ATJ82762.1"/>
    </source>
</evidence>
<proteinExistence type="predicted"/>
<evidence type="ECO:0000313" key="3">
    <source>
        <dbReference type="Proteomes" id="UP000219993"/>
    </source>
</evidence>
<dbReference type="Proteomes" id="UP000219993">
    <property type="component" value="Chromosome"/>
</dbReference>
<dbReference type="AlphaFoldDB" id="A0A291P7C1"/>
<keyword evidence="3" id="KW-1185">Reference proteome</keyword>